<evidence type="ECO:0000313" key="2">
    <source>
        <dbReference type="Proteomes" id="UP000464644"/>
    </source>
</evidence>
<keyword evidence="2" id="KW-1185">Reference proteome</keyword>
<reference evidence="1 2" key="1">
    <citation type="journal article" date="2014" name="Genome Announc.">
        <title>Draft Genome Sequences of a Phylogenetically Diverse Suite of Pseudomonas syringae Strains from Multiple Source Populations.</title>
        <authorList>
            <person name="Baltrus D.A."/>
            <person name="Yourstone S."/>
            <person name="Lind A."/>
            <person name="Guilbaud C."/>
            <person name="Sands D.C."/>
            <person name="Jones C.D."/>
            <person name="Morris C.E."/>
            <person name="Dangl J.L."/>
        </authorList>
    </citation>
    <scope>NUCLEOTIDE SEQUENCE [LARGE SCALE GENOMIC DNA]</scope>
    <source>
        <strain evidence="1 2">CC1524</strain>
    </source>
</reference>
<protein>
    <submittedName>
        <fullName evidence="1">Uncharacterized protein</fullName>
    </submittedName>
</protein>
<organism evidence="1 2">
    <name type="scientific">Pseudomonas asturiensis</name>
    <dbReference type="NCBI Taxonomy" id="1190415"/>
    <lineage>
        <taxon>Bacteria</taxon>
        <taxon>Pseudomonadati</taxon>
        <taxon>Pseudomonadota</taxon>
        <taxon>Gammaproteobacteria</taxon>
        <taxon>Pseudomonadales</taxon>
        <taxon>Pseudomonadaceae</taxon>
        <taxon>Pseudomonas</taxon>
    </lineage>
</organism>
<accession>A0ABX6HD76</accession>
<name>A0ABX6HD76_9PSED</name>
<proteinExistence type="predicted"/>
<sequence length="153" mass="16928">MSKVRKRYNPREVLARSCRALLKTNHAAVANVAPPDIQIMINWKTCKQIRSLPVANALCDIPHRWTVYIAVFCQEPSGAQYSKATEFTTSGMHLVASLEHLMIEKHAELCTSANQKHVIGSGWLAIPDEVSLTEEQANAAFAAMGVWQRAKAA</sequence>
<gene>
    <name evidence="1" type="ORF">N015_13085</name>
</gene>
<evidence type="ECO:0000313" key="1">
    <source>
        <dbReference type="EMBL" id="QHF03289.1"/>
    </source>
</evidence>
<dbReference type="RefSeq" id="WP_024685056.1">
    <property type="nucleotide sequence ID" value="NZ_CP047265.1"/>
</dbReference>
<dbReference type="EMBL" id="CP047265">
    <property type="protein sequence ID" value="QHF03289.1"/>
    <property type="molecule type" value="Genomic_DNA"/>
</dbReference>
<dbReference type="Proteomes" id="UP000464644">
    <property type="component" value="Chromosome"/>
</dbReference>